<dbReference type="EMBL" id="JAAKFY010000006">
    <property type="protein sequence ID" value="KAF3855575.1"/>
    <property type="molecule type" value="Genomic_DNA"/>
</dbReference>
<evidence type="ECO:0000256" key="1">
    <source>
        <dbReference type="SAM" id="MobiDB-lite"/>
    </source>
</evidence>
<protein>
    <submittedName>
        <fullName evidence="3">Uncharacterized protein</fullName>
    </submittedName>
</protein>
<feature type="transmembrane region" description="Helical" evidence="2">
    <location>
        <begin position="24"/>
        <end position="44"/>
    </location>
</feature>
<organism evidence="3 4">
    <name type="scientific">Dissostichus mawsoni</name>
    <name type="common">Antarctic cod</name>
    <dbReference type="NCBI Taxonomy" id="36200"/>
    <lineage>
        <taxon>Eukaryota</taxon>
        <taxon>Metazoa</taxon>
        <taxon>Chordata</taxon>
        <taxon>Craniata</taxon>
        <taxon>Vertebrata</taxon>
        <taxon>Euteleostomi</taxon>
        <taxon>Actinopterygii</taxon>
        <taxon>Neopterygii</taxon>
        <taxon>Teleostei</taxon>
        <taxon>Neoteleostei</taxon>
        <taxon>Acanthomorphata</taxon>
        <taxon>Eupercaria</taxon>
        <taxon>Perciformes</taxon>
        <taxon>Notothenioidei</taxon>
        <taxon>Nototheniidae</taxon>
        <taxon>Dissostichus</taxon>
    </lineage>
</organism>
<gene>
    <name evidence="3" type="ORF">F7725_016298</name>
</gene>
<keyword evidence="4" id="KW-1185">Reference proteome</keyword>
<keyword evidence="2" id="KW-1133">Transmembrane helix</keyword>
<dbReference type="AlphaFoldDB" id="A0A7J5Z188"/>
<keyword evidence="2" id="KW-0472">Membrane</keyword>
<dbReference type="Proteomes" id="UP000518266">
    <property type="component" value="Unassembled WGS sequence"/>
</dbReference>
<evidence type="ECO:0000313" key="3">
    <source>
        <dbReference type="EMBL" id="KAF3855575.1"/>
    </source>
</evidence>
<feature type="region of interest" description="Disordered" evidence="1">
    <location>
        <begin position="73"/>
        <end position="100"/>
    </location>
</feature>
<reference evidence="3 4" key="1">
    <citation type="submission" date="2020-03" db="EMBL/GenBank/DDBJ databases">
        <title>Dissostichus mawsoni Genome sequencing and assembly.</title>
        <authorList>
            <person name="Park H."/>
        </authorList>
    </citation>
    <scope>NUCLEOTIDE SEQUENCE [LARGE SCALE GENOMIC DNA]</scope>
    <source>
        <strain evidence="3">DM0001</strain>
        <tissue evidence="3">Muscle</tissue>
    </source>
</reference>
<accession>A0A7J5Z188</accession>
<feature type="compositionally biased region" description="Basic and acidic residues" evidence="1">
    <location>
        <begin position="89"/>
        <end position="98"/>
    </location>
</feature>
<comment type="caution">
    <text evidence="3">The sequence shown here is derived from an EMBL/GenBank/DDBJ whole genome shotgun (WGS) entry which is preliminary data.</text>
</comment>
<evidence type="ECO:0000256" key="2">
    <source>
        <dbReference type="SAM" id="Phobius"/>
    </source>
</evidence>
<keyword evidence="2" id="KW-0812">Transmembrane</keyword>
<evidence type="ECO:0000313" key="4">
    <source>
        <dbReference type="Proteomes" id="UP000518266"/>
    </source>
</evidence>
<proteinExistence type="predicted"/>
<name>A0A7J5Z188_DISMA</name>
<sequence>MLSLVAFLLEEVVSSCLSCSALYFFEFVSFLFTLLLLIFLATLLHGRVWFPGHVDVFSDVGYSLQTRGLPFKSDGAPETRNGGVTPAAEEEKLNRLGDTEGMTDMDCTVAILETANGNLMKENKEFKDK</sequence>